<dbReference type="EMBL" id="BBWV01000001">
    <property type="protein sequence ID" value="GAO41448.1"/>
    <property type="molecule type" value="Genomic_DNA"/>
</dbReference>
<dbReference type="Gene3D" id="3.40.47.10">
    <property type="match status" value="4"/>
</dbReference>
<dbReference type="AlphaFoldDB" id="A0A0E9MVE1"/>
<dbReference type="GO" id="GO:0044550">
    <property type="term" value="P:secondary metabolite biosynthetic process"/>
    <property type="evidence" value="ECO:0007669"/>
    <property type="project" value="TreeGrafter"/>
</dbReference>
<dbReference type="SUPFAM" id="SSF53901">
    <property type="entry name" value="Thiolase-like"/>
    <property type="match status" value="2"/>
</dbReference>
<evidence type="ECO:0000259" key="3">
    <source>
        <dbReference type="Pfam" id="PF08541"/>
    </source>
</evidence>
<evidence type="ECO:0000256" key="2">
    <source>
        <dbReference type="ARBA" id="ARBA00023315"/>
    </source>
</evidence>
<feature type="domain" description="Beta-ketoacyl-[acyl-carrier-protein] synthase III C-terminal" evidence="3">
    <location>
        <begin position="246"/>
        <end position="339"/>
    </location>
</feature>
<dbReference type="Pfam" id="PF08541">
    <property type="entry name" value="ACP_syn_III_C"/>
    <property type="match status" value="2"/>
</dbReference>
<accession>A0A0E9MVE1</accession>
<reference evidence="5 6" key="1">
    <citation type="submission" date="2015-04" db="EMBL/GenBank/DDBJ databases">
        <title>Whole genome shotgun sequence of Flavihumibacter petaseus NBRC 106054.</title>
        <authorList>
            <person name="Miyazawa S."/>
            <person name="Hosoyama A."/>
            <person name="Hashimoto M."/>
            <person name="Noguchi M."/>
            <person name="Tsuchikane K."/>
            <person name="Ohji S."/>
            <person name="Yamazoe A."/>
            <person name="Ichikawa N."/>
            <person name="Kimura A."/>
            <person name="Fujita N."/>
        </authorList>
    </citation>
    <scope>NUCLEOTIDE SEQUENCE [LARGE SCALE GENOMIC DNA]</scope>
    <source>
        <strain evidence="5 6">NBRC 106054</strain>
    </source>
</reference>
<dbReference type="InterPro" id="IPR013747">
    <property type="entry name" value="ACP_syn_III_C"/>
</dbReference>
<dbReference type="Proteomes" id="UP000033121">
    <property type="component" value="Unassembled WGS sequence"/>
</dbReference>
<name>A0A0E9MVE1_9BACT</name>
<evidence type="ECO:0000259" key="4">
    <source>
        <dbReference type="Pfam" id="PF08545"/>
    </source>
</evidence>
<organism evidence="5 6">
    <name type="scientific">Flavihumibacter petaseus NBRC 106054</name>
    <dbReference type="NCBI Taxonomy" id="1220578"/>
    <lineage>
        <taxon>Bacteria</taxon>
        <taxon>Pseudomonadati</taxon>
        <taxon>Bacteroidota</taxon>
        <taxon>Chitinophagia</taxon>
        <taxon>Chitinophagales</taxon>
        <taxon>Chitinophagaceae</taxon>
        <taxon>Flavihumibacter</taxon>
    </lineage>
</organism>
<keyword evidence="1" id="KW-0808">Transferase</keyword>
<dbReference type="GO" id="GO:0006633">
    <property type="term" value="P:fatty acid biosynthetic process"/>
    <property type="evidence" value="ECO:0007669"/>
    <property type="project" value="InterPro"/>
</dbReference>
<dbReference type="RefSeq" id="WP_046367310.1">
    <property type="nucleotide sequence ID" value="NZ_BBWV01000001.1"/>
</dbReference>
<keyword evidence="2" id="KW-0012">Acyltransferase</keyword>
<dbReference type="InterPro" id="IPR013751">
    <property type="entry name" value="ACP_syn_III_N"/>
</dbReference>
<dbReference type="PANTHER" id="PTHR34069:SF2">
    <property type="entry name" value="BETA-KETOACYL-[ACYL-CARRIER-PROTEIN] SYNTHASE III"/>
    <property type="match status" value="1"/>
</dbReference>
<sequence length="671" mass="71904">MDLRPNTIMESLGIYLPPEARTTGEVLKGCRNEVRFPLEKATGIRTRRVAGVSEFSIDLARKAVTDCLSYSRHSAAGIDVLICCNISRYDAPGSISFEPSTAAKLRAEFGFANALVFDITNACAGMFTGIYIVDAMIRSGAVRRGMVVSGEYITHLTQTAQRELSGFMDARLACLTLGDAGAAVVLEQGSVPGTGFVDLQLQTFGKYSPYCVAKAATTSGMIMYTDALRLTDVGIRSGAKHALDALQRAAWAPESFQHLVMHQTSTMTMNSARNEINRKLNSPVCHDGNTINNLEDRGNTASTAHLIALGDQVRQGRINTGDRIVFSVTASGLTTGTGLYVLDDLPDRLRALPAIKSPATIGQASAIPAAKFTTSAFIRCESIGILPIQPALSGHSMEMLVTAANDCLARSRYDANAIGLLLYAGVYRDEYLLEPAYASLLAGELDMNATAPAADHRQTLAFDIFNGAVGWLNACLVAQQMITAGNTATAMIVAAETDNNARMAESDALEIRETASAIILEADPAGRQGFSDFHFYYPAGTTEAYTSCYRSEEARPLLCTEKSEALESIYINGITIAVKELLESSGLELNQITRLFPPQLSTAFIENVSKALAVPVEKMIDVAGDGPDLFTSSVPYAIKYALDNQQVKPGDIGLIITVGSGIQIGCAIYHF</sequence>
<feature type="domain" description="Beta-ketoacyl-[acyl-carrier-protein] synthase III N-terminal" evidence="4">
    <location>
        <begin position="117"/>
        <end position="203"/>
    </location>
</feature>
<evidence type="ECO:0000313" key="5">
    <source>
        <dbReference type="EMBL" id="GAO41448.1"/>
    </source>
</evidence>
<feature type="domain" description="Beta-ketoacyl-[acyl-carrier-protein] synthase III C-terminal" evidence="3">
    <location>
        <begin position="582"/>
        <end position="670"/>
    </location>
</feature>
<dbReference type="OrthoDB" id="5171393at2"/>
<protein>
    <submittedName>
        <fullName evidence="5">Putative 3-oxoacyl-[acyl-carrier-protein] synthase III</fullName>
    </submittedName>
</protein>
<evidence type="ECO:0000313" key="6">
    <source>
        <dbReference type="Proteomes" id="UP000033121"/>
    </source>
</evidence>
<keyword evidence="6" id="KW-1185">Reference proteome</keyword>
<gene>
    <name evidence="5" type="ORF">FPE01S_01_04600</name>
</gene>
<dbReference type="GO" id="GO:0004315">
    <property type="term" value="F:3-oxoacyl-[acyl-carrier-protein] synthase activity"/>
    <property type="evidence" value="ECO:0007669"/>
    <property type="project" value="InterPro"/>
</dbReference>
<comment type="caution">
    <text evidence="5">The sequence shown here is derived from an EMBL/GenBank/DDBJ whole genome shotgun (WGS) entry which is preliminary data.</text>
</comment>
<evidence type="ECO:0000256" key="1">
    <source>
        <dbReference type="ARBA" id="ARBA00022679"/>
    </source>
</evidence>
<dbReference type="STRING" id="1220578.FPE01S_01_04600"/>
<proteinExistence type="predicted"/>
<dbReference type="PANTHER" id="PTHR34069">
    <property type="entry name" value="3-OXOACYL-[ACYL-CARRIER-PROTEIN] SYNTHASE 3"/>
    <property type="match status" value="1"/>
</dbReference>
<dbReference type="Pfam" id="PF08545">
    <property type="entry name" value="ACP_syn_III"/>
    <property type="match status" value="1"/>
</dbReference>
<dbReference type="InterPro" id="IPR016039">
    <property type="entry name" value="Thiolase-like"/>
</dbReference>